<name>C5KCF8_PERM5</name>
<evidence type="ECO:0000313" key="2">
    <source>
        <dbReference type="Proteomes" id="UP000007800"/>
    </source>
</evidence>
<dbReference type="GeneID" id="9086962"/>
<accession>C5KCF8</accession>
<reference evidence="1 2" key="1">
    <citation type="submission" date="2008-07" db="EMBL/GenBank/DDBJ databases">
        <authorList>
            <person name="El-Sayed N."/>
            <person name="Caler E."/>
            <person name="Inman J."/>
            <person name="Amedeo P."/>
            <person name="Hass B."/>
            <person name="Wortman J."/>
        </authorList>
    </citation>
    <scope>NUCLEOTIDE SEQUENCE [LARGE SCALE GENOMIC DNA]</scope>
    <source>
        <strain evidence="2">ATCC 50983 / TXsc</strain>
    </source>
</reference>
<dbReference type="Proteomes" id="UP000007800">
    <property type="component" value="Unassembled WGS sequence"/>
</dbReference>
<protein>
    <submittedName>
        <fullName evidence="1">Uncharacterized protein</fullName>
    </submittedName>
</protein>
<dbReference type="InParanoid" id="C5KCF8"/>
<dbReference type="SUPFAM" id="SSF50978">
    <property type="entry name" value="WD40 repeat-like"/>
    <property type="match status" value="1"/>
</dbReference>
<organism evidence="2">
    <name type="scientific">Perkinsus marinus (strain ATCC 50983 / TXsc)</name>
    <dbReference type="NCBI Taxonomy" id="423536"/>
    <lineage>
        <taxon>Eukaryota</taxon>
        <taxon>Sar</taxon>
        <taxon>Alveolata</taxon>
        <taxon>Perkinsozoa</taxon>
        <taxon>Perkinsea</taxon>
        <taxon>Perkinsida</taxon>
        <taxon>Perkinsidae</taxon>
        <taxon>Perkinsus</taxon>
    </lineage>
</organism>
<dbReference type="AlphaFoldDB" id="C5KCF8"/>
<proteinExistence type="predicted"/>
<dbReference type="InterPro" id="IPR036322">
    <property type="entry name" value="WD40_repeat_dom_sf"/>
</dbReference>
<dbReference type="RefSeq" id="XP_002786024.1">
    <property type="nucleotide sequence ID" value="XM_002785978.1"/>
</dbReference>
<sequence>MDSSRQVGLLDKDCQSLNWAFQPLGDYFGFGFKSWDSALVSLRFWVAIGSLEGLVRLYDHFLNFAALATNRVFEIGPVRALCFVPDSRCRVARGGFYGQMSILHERTLQILREYPIFGTRIFQQVWSEMAADWEQFPEWHTGPVQGIALLDDDTDEIQPRCDHMVRIWDVEEQV</sequence>
<evidence type="ECO:0000313" key="1">
    <source>
        <dbReference type="EMBL" id="EER17820.1"/>
    </source>
</evidence>
<dbReference type="OrthoDB" id="10574417at2759"/>
<dbReference type="Gene3D" id="2.130.10.10">
    <property type="entry name" value="YVTN repeat-like/Quinoprotein amine dehydrogenase"/>
    <property type="match status" value="1"/>
</dbReference>
<dbReference type="EMBL" id="GG671995">
    <property type="protein sequence ID" value="EER17820.1"/>
    <property type="molecule type" value="Genomic_DNA"/>
</dbReference>
<gene>
    <name evidence="1" type="ORF">Pmar_PMAR023751</name>
</gene>
<keyword evidence="2" id="KW-1185">Reference proteome</keyword>
<dbReference type="InterPro" id="IPR015943">
    <property type="entry name" value="WD40/YVTN_repeat-like_dom_sf"/>
</dbReference>